<dbReference type="InterPro" id="IPR004107">
    <property type="entry name" value="Integrase_SAM-like_N"/>
</dbReference>
<dbReference type="PROSITE" id="PS51898">
    <property type="entry name" value="TYR_RECOMBINASE"/>
    <property type="match status" value="1"/>
</dbReference>
<dbReference type="InterPro" id="IPR002104">
    <property type="entry name" value="Integrase_catalytic"/>
</dbReference>
<dbReference type="OrthoDB" id="9785687at2"/>
<dbReference type="RefSeq" id="WP_109825566.1">
    <property type="nucleotide sequence ID" value="NZ_CP029494.1"/>
</dbReference>
<keyword evidence="4" id="KW-0233">DNA recombination</keyword>
<dbReference type="InterPro" id="IPR050090">
    <property type="entry name" value="Tyrosine_recombinase_XerCD"/>
</dbReference>
<comment type="similarity">
    <text evidence="1">Belongs to the 'phage' integrase family.</text>
</comment>
<gene>
    <name evidence="8" type="ORF">DKM44_03815</name>
</gene>
<dbReference type="SUPFAM" id="SSF56349">
    <property type="entry name" value="DNA breaking-rejoining enzymes"/>
    <property type="match status" value="1"/>
</dbReference>
<dbReference type="InterPro" id="IPR044068">
    <property type="entry name" value="CB"/>
</dbReference>
<dbReference type="KEGG" id="dez:DKM44_03815"/>
<dbReference type="GO" id="GO:0003677">
    <property type="term" value="F:DNA binding"/>
    <property type="evidence" value="ECO:0007669"/>
    <property type="project" value="UniProtKB-UniRule"/>
</dbReference>
<evidence type="ECO:0000256" key="1">
    <source>
        <dbReference type="ARBA" id="ARBA00008857"/>
    </source>
</evidence>
<dbReference type="GO" id="GO:0015074">
    <property type="term" value="P:DNA integration"/>
    <property type="evidence" value="ECO:0007669"/>
    <property type="project" value="UniProtKB-KW"/>
</dbReference>
<evidence type="ECO:0000256" key="3">
    <source>
        <dbReference type="ARBA" id="ARBA00023125"/>
    </source>
</evidence>
<dbReference type="InterPro" id="IPR011010">
    <property type="entry name" value="DNA_brk_join_enz"/>
</dbReference>
<dbReference type="InterPro" id="IPR013762">
    <property type="entry name" value="Integrase-like_cat_sf"/>
</dbReference>
<evidence type="ECO:0000256" key="5">
    <source>
        <dbReference type="PROSITE-ProRule" id="PRU01248"/>
    </source>
</evidence>
<dbReference type="EMBL" id="CP029494">
    <property type="protein sequence ID" value="AWN22469.1"/>
    <property type="molecule type" value="Genomic_DNA"/>
</dbReference>
<organism evidence="8 9">
    <name type="scientific">Deinococcus irradiatisoli</name>
    <dbReference type="NCBI Taxonomy" id="2202254"/>
    <lineage>
        <taxon>Bacteria</taxon>
        <taxon>Thermotogati</taxon>
        <taxon>Deinococcota</taxon>
        <taxon>Deinococci</taxon>
        <taxon>Deinococcales</taxon>
        <taxon>Deinococcaceae</taxon>
        <taxon>Deinococcus</taxon>
    </lineage>
</organism>
<evidence type="ECO:0000313" key="9">
    <source>
        <dbReference type="Proteomes" id="UP000245368"/>
    </source>
</evidence>
<sequence>MGKKRSNGEGSIYAQPDGSWRGAITVQIDGLGRPKRKYVSGKTQKEVREKIKHLLRLRDENALVDPSRLTVGEYLEQWLKDTSADFKATTRQKRADVIKLYLVPHIGKKSLQKLTPLDVQNLQTTLLSTPRQTGGEPLKPATVAGAMTLLNTALKHALQLGLLYRNPADAVKRVRVLKRDFQVWEPSEVQRLIVAVQHSRLYGLVYLALTTGMRRGELCGLQWSDINRGVITVHHNCVLVGNKATLTTPKSAASPRRIPLPADTLEALRVHRERQEREREAAGEEWQESGLVFATSIGTLYHPRNLLRDWYVLLDHAQVRRIRIHDIRHTYASLAIYQGLDPKALADRLGHSRASLTLDLYAHVFEEQRERTALTLSDLMNRSEPDDPLLQNRG</sequence>
<dbReference type="AlphaFoldDB" id="A0A2Z3JHM0"/>
<reference evidence="8 9" key="1">
    <citation type="submission" date="2018-05" db="EMBL/GenBank/DDBJ databases">
        <title>Complete Genome Sequence of Deinococcus sp. strain 17bor-2.</title>
        <authorList>
            <person name="Srinivasan S."/>
        </authorList>
    </citation>
    <scope>NUCLEOTIDE SEQUENCE [LARGE SCALE GENOMIC DNA]</scope>
    <source>
        <strain evidence="8 9">17bor-2</strain>
    </source>
</reference>
<dbReference type="Pfam" id="PF00589">
    <property type="entry name" value="Phage_integrase"/>
    <property type="match status" value="1"/>
</dbReference>
<evidence type="ECO:0008006" key="10">
    <source>
        <dbReference type="Google" id="ProtNLM"/>
    </source>
</evidence>
<keyword evidence="3 5" id="KW-0238">DNA-binding</keyword>
<dbReference type="Proteomes" id="UP000245368">
    <property type="component" value="Chromosome"/>
</dbReference>
<proteinExistence type="inferred from homology"/>
<accession>A0A2Z3JHM0</accession>
<keyword evidence="2" id="KW-0229">DNA integration</keyword>
<evidence type="ECO:0000256" key="2">
    <source>
        <dbReference type="ARBA" id="ARBA00022908"/>
    </source>
</evidence>
<dbReference type="PANTHER" id="PTHR30349">
    <property type="entry name" value="PHAGE INTEGRASE-RELATED"/>
    <property type="match status" value="1"/>
</dbReference>
<evidence type="ECO:0000259" key="6">
    <source>
        <dbReference type="PROSITE" id="PS51898"/>
    </source>
</evidence>
<evidence type="ECO:0000259" key="7">
    <source>
        <dbReference type="PROSITE" id="PS51900"/>
    </source>
</evidence>
<dbReference type="PANTHER" id="PTHR30349:SF64">
    <property type="entry name" value="PROPHAGE INTEGRASE INTD-RELATED"/>
    <property type="match status" value="1"/>
</dbReference>
<evidence type="ECO:0000313" key="8">
    <source>
        <dbReference type="EMBL" id="AWN22469.1"/>
    </source>
</evidence>
<evidence type="ECO:0000256" key="4">
    <source>
        <dbReference type="ARBA" id="ARBA00023172"/>
    </source>
</evidence>
<name>A0A2Z3JHM0_9DEIO</name>
<dbReference type="Gene3D" id="1.10.150.130">
    <property type="match status" value="1"/>
</dbReference>
<dbReference type="Gene3D" id="1.10.443.10">
    <property type="entry name" value="Intergrase catalytic core"/>
    <property type="match status" value="1"/>
</dbReference>
<feature type="domain" description="Core-binding (CB)" evidence="7">
    <location>
        <begin position="69"/>
        <end position="158"/>
    </location>
</feature>
<feature type="domain" description="Tyr recombinase" evidence="6">
    <location>
        <begin position="179"/>
        <end position="374"/>
    </location>
</feature>
<dbReference type="GO" id="GO:0006310">
    <property type="term" value="P:DNA recombination"/>
    <property type="evidence" value="ECO:0007669"/>
    <property type="project" value="UniProtKB-KW"/>
</dbReference>
<dbReference type="Pfam" id="PF14659">
    <property type="entry name" value="Phage_int_SAM_3"/>
    <property type="match status" value="1"/>
</dbReference>
<protein>
    <recommendedName>
        <fullName evidence="10">Site-specific integrase</fullName>
    </recommendedName>
</protein>
<keyword evidence="9" id="KW-1185">Reference proteome</keyword>
<dbReference type="PROSITE" id="PS51900">
    <property type="entry name" value="CB"/>
    <property type="match status" value="1"/>
</dbReference>
<dbReference type="InterPro" id="IPR010998">
    <property type="entry name" value="Integrase_recombinase_N"/>
</dbReference>
<dbReference type="CDD" id="cd01189">
    <property type="entry name" value="INT_ICEBs1_C_like"/>
    <property type="match status" value="1"/>
</dbReference>